<dbReference type="CDD" id="cd01670">
    <property type="entry name" value="Death"/>
    <property type="match status" value="1"/>
</dbReference>
<dbReference type="SUPFAM" id="SSF47986">
    <property type="entry name" value="DEATH domain"/>
    <property type="match status" value="1"/>
</dbReference>
<reference evidence="3" key="1">
    <citation type="submission" date="2025-08" db="UniProtKB">
        <authorList>
            <consortium name="RefSeq"/>
        </authorList>
    </citation>
    <scope>IDENTIFICATION</scope>
    <source>
        <tissue evidence="3">Whole organism</tissue>
    </source>
</reference>
<dbReference type="Pfam" id="PF00531">
    <property type="entry name" value="Death"/>
    <property type="match status" value="1"/>
</dbReference>
<feature type="compositionally biased region" description="Basic and acidic residues" evidence="1">
    <location>
        <begin position="135"/>
        <end position="151"/>
    </location>
</feature>
<evidence type="ECO:0000313" key="3">
    <source>
        <dbReference type="RefSeq" id="XP_026278994.1"/>
    </source>
</evidence>
<evidence type="ECO:0000313" key="2">
    <source>
        <dbReference type="Proteomes" id="UP000504606"/>
    </source>
</evidence>
<evidence type="ECO:0000256" key="1">
    <source>
        <dbReference type="SAM" id="MobiDB-lite"/>
    </source>
</evidence>
<dbReference type="PROSITE" id="PS50017">
    <property type="entry name" value="DEATH_DOMAIN"/>
    <property type="match status" value="1"/>
</dbReference>
<organism evidence="2 3">
    <name type="scientific">Frankliniella occidentalis</name>
    <name type="common">Western flower thrips</name>
    <name type="synonym">Euthrips occidentalis</name>
    <dbReference type="NCBI Taxonomy" id="133901"/>
    <lineage>
        <taxon>Eukaryota</taxon>
        <taxon>Metazoa</taxon>
        <taxon>Ecdysozoa</taxon>
        <taxon>Arthropoda</taxon>
        <taxon>Hexapoda</taxon>
        <taxon>Insecta</taxon>
        <taxon>Pterygota</taxon>
        <taxon>Neoptera</taxon>
        <taxon>Paraneoptera</taxon>
        <taxon>Thysanoptera</taxon>
        <taxon>Terebrantia</taxon>
        <taxon>Thripoidea</taxon>
        <taxon>Thripidae</taxon>
        <taxon>Frankliniella</taxon>
    </lineage>
</organism>
<dbReference type="RefSeq" id="XP_026278994.1">
    <property type="nucleotide sequence ID" value="XM_026423209.2"/>
</dbReference>
<protein>
    <submittedName>
        <fullName evidence="3">Uncharacterized protein LOC113206925 isoform X1</fullName>
    </submittedName>
</protein>
<proteinExistence type="predicted"/>
<sequence>MVNNPESKPQCTQQDIIHTNKKMKKMLTAIPREILNDLQYNLIDVKLHQRNVLNRSDFILLNSYSKNEEKVEMLMELMRNKSEEDHENFLEIMEEDYDWIRDKCEIFFQKIRLDALQKKTNSCPVNALPENPESVEVKKQTETTEESDRSVHTSSSPDSCALPPRAEKENIPSDVKKTEETVSANCEIINKKLDQTITNEMMTKVRRNHRVVKRWSTLAHSLGMTPVVHILRQRMVTNGEDVDACVLHLLEEWKGAHPKKATLGRLVTVLREDGFNDVADELEGTYAA</sequence>
<feature type="compositionally biased region" description="Basic and acidic residues" evidence="1">
    <location>
        <begin position="165"/>
        <end position="178"/>
    </location>
</feature>
<dbReference type="SMART" id="SM00005">
    <property type="entry name" value="DEATH"/>
    <property type="match status" value="1"/>
</dbReference>
<dbReference type="InterPro" id="IPR011029">
    <property type="entry name" value="DEATH-like_dom_sf"/>
</dbReference>
<dbReference type="InterPro" id="IPR000488">
    <property type="entry name" value="Death_dom"/>
</dbReference>
<feature type="region of interest" description="Disordered" evidence="1">
    <location>
        <begin position="122"/>
        <end position="178"/>
    </location>
</feature>
<dbReference type="GO" id="GO:0007165">
    <property type="term" value="P:signal transduction"/>
    <property type="evidence" value="ECO:0007669"/>
    <property type="project" value="InterPro"/>
</dbReference>
<gene>
    <name evidence="3" type="primary">LOC113206925</name>
</gene>
<dbReference type="KEGG" id="foc:113206925"/>
<dbReference type="GeneID" id="113206925"/>
<dbReference type="Proteomes" id="UP000504606">
    <property type="component" value="Unplaced"/>
</dbReference>
<accession>A0A6J1SI28</accession>
<dbReference type="AlphaFoldDB" id="A0A6J1SI28"/>
<dbReference type="Gene3D" id="1.10.533.10">
    <property type="entry name" value="Death Domain, Fas"/>
    <property type="match status" value="2"/>
</dbReference>
<name>A0A6J1SI28_FRAOC</name>
<dbReference type="OrthoDB" id="10031931at2759"/>
<keyword evidence="2" id="KW-1185">Reference proteome</keyword>